<dbReference type="EMBL" id="JAADJZ010000003">
    <property type="protein sequence ID" value="KAF2876419.1"/>
    <property type="molecule type" value="Genomic_DNA"/>
</dbReference>
<gene>
    <name evidence="2" type="ORF">BDV95DRAFT_225239</name>
</gene>
<accession>A0A7C8MFL4</accession>
<proteinExistence type="predicted"/>
<sequence>MASRADRCGACSLMGSQTTWEVSGGALCTNDEFSHQIPSPLVTTSASCPNSPDLLPIARPYRNQSLHPPIPTRGPACHLHSPAISHRAQPSPYSNPLPKPD</sequence>
<protein>
    <submittedName>
        <fullName evidence="2">Uncharacterized protein</fullName>
    </submittedName>
</protein>
<reference evidence="2 3" key="1">
    <citation type="submission" date="2020-01" db="EMBL/GenBank/DDBJ databases">
        <authorList>
            <consortium name="DOE Joint Genome Institute"/>
            <person name="Haridas S."/>
            <person name="Albert R."/>
            <person name="Binder M."/>
            <person name="Bloem J."/>
            <person name="Labutti K."/>
            <person name="Salamov A."/>
            <person name="Andreopoulos B."/>
            <person name="Baker S.E."/>
            <person name="Barry K."/>
            <person name="Bills G."/>
            <person name="Bluhm B.H."/>
            <person name="Cannon C."/>
            <person name="Castanera R."/>
            <person name="Culley D.E."/>
            <person name="Daum C."/>
            <person name="Ezra D."/>
            <person name="Gonzalez J.B."/>
            <person name="Henrissat B."/>
            <person name="Kuo A."/>
            <person name="Liang C."/>
            <person name="Lipzen A."/>
            <person name="Lutzoni F."/>
            <person name="Magnuson J."/>
            <person name="Mondo S."/>
            <person name="Nolan M."/>
            <person name="Ohm R."/>
            <person name="Pangilinan J."/>
            <person name="Park H.-J.H."/>
            <person name="Ramirez L."/>
            <person name="Alfaro M."/>
            <person name="Sun H."/>
            <person name="Tritt A."/>
            <person name="Yoshinaga Y."/>
            <person name="Zwiers L.-H.L."/>
            <person name="Turgeon B.G."/>
            <person name="Goodwin S.B."/>
            <person name="Spatafora J.W."/>
            <person name="Crous P.W."/>
            <person name="Grigoriev I.V."/>
        </authorList>
    </citation>
    <scope>NUCLEOTIDE SEQUENCE [LARGE SCALE GENOMIC DNA]</scope>
    <source>
        <strain evidence="2 3">CBS 611.86</strain>
    </source>
</reference>
<comment type="caution">
    <text evidence="2">The sequence shown here is derived from an EMBL/GenBank/DDBJ whole genome shotgun (WGS) entry which is preliminary data.</text>
</comment>
<dbReference type="Proteomes" id="UP000481861">
    <property type="component" value="Unassembled WGS sequence"/>
</dbReference>
<organism evidence="2 3">
    <name type="scientific">Massariosphaeria phaeospora</name>
    <dbReference type="NCBI Taxonomy" id="100035"/>
    <lineage>
        <taxon>Eukaryota</taxon>
        <taxon>Fungi</taxon>
        <taxon>Dikarya</taxon>
        <taxon>Ascomycota</taxon>
        <taxon>Pezizomycotina</taxon>
        <taxon>Dothideomycetes</taxon>
        <taxon>Pleosporomycetidae</taxon>
        <taxon>Pleosporales</taxon>
        <taxon>Pleosporales incertae sedis</taxon>
        <taxon>Massariosphaeria</taxon>
    </lineage>
</organism>
<name>A0A7C8MFL4_9PLEO</name>
<feature type="region of interest" description="Disordered" evidence="1">
    <location>
        <begin position="63"/>
        <end position="101"/>
    </location>
</feature>
<evidence type="ECO:0000313" key="3">
    <source>
        <dbReference type="Proteomes" id="UP000481861"/>
    </source>
</evidence>
<keyword evidence="3" id="KW-1185">Reference proteome</keyword>
<evidence type="ECO:0000313" key="2">
    <source>
        <dbReference type="EMBL" id="KAF2876419.1"/>
    </source>
</evidence>
<evidence type="ECO:0000256" key="1">
    <source>
        <dbReference type="SAM" id="MobiDB-lite"/>
    </source>
</evidence>
<dbReference type="AlphaFoldDB" id="A0A7C8MFL4"/>